<feature type="binding site" evidence="8">
    <location>
        <begin position="179"/>
        <end position="186"/>
    </location>
    <ligand>
        <name>GTP</name>
        <dbReference type="ChEBI" id="CHEBI:37565"/>
        <label>2</label>
    </ligand>
</feature>
<dbReference type="FunFam" id="3.40.50.300:FF:000057">
    <property type="entry name" value="GTPase Der"/>
    <property type="match status" value="1"/>
</dbReference>
<dbReference type="OrthoDB" id="9805918at2"/>
<dbReference type="EMBL" id="VFJB01000001">
    <property type="protein sequence ID" value="KAA0259482.1"/>
    <property type="molecule type" value="Genomic_DNA"/>
</dbReference>
<name>A0A5A8F950_9BACT</name>
<dbReference type="PANTHER" id="PTHR43834">
    <property type="entry name" value="GTPASE DER"/>
    <property type="match status" value="1"/>
</dbReference>
<dbReference type="InterPro" id="IPR032859">
    <property type="entry name" value="KH_dom-like"/>
</dbReference>
<dbReference type="FunFam" id="3.40.50.300:FF:000040">
    <property type="entry name" value="GTPase Der"/>
    <property type="match status" value="1"/>
</dbReference>
<dbReference type="PROSITE" id="PS51712">
    <property type="entry name" value="G_ENGA"/>
    <property type="match status" value="2"/>
</dbReference>
<dbReference type="Gene3D" id="3.40.50.300">
    <property type="entry name" value="P-loop containing nucleotide triphosphate hydrolases"/>
    <property type="match status" value="2"/>
</dbReference>
<dbReference type="GO" id="GO:0042254">
    <property type="term" value="P:ribosome biogenesis"/>
    <property type="evidence" value="ECO:0007669"/>
    <property type="project" value="UniProtKB-KW"/>
</dbReference>
<accession>A0A5A8F950</accession>
<evidence type="ECO:0000256" key="1">
    <source>
        <dbReference type="ARBA" id="ARBA00008279"/>
    </source>
</evidence>
<dbReference type="Pfam" id="PF14714">
    <property type="entry name" value="KH_dom-like"/>
    <property type="match status" value="1"/>
</dbReference>
<gene>
    <name evidence="8" type="primary">der</name>
    <name evidence="12" type="ORF">FHQ18_00990</name>
</gene>
<dbReference type="Pfam" id="PF01926">
    <property type="entry name" value="MMR_HSR1"/>
    <property type="match status" value="2"/>
</dbReference>
<dbReference type="InterPro" id="IPR015946">
    <property type="entry name" value="KH_dom-like_a/b"/>
</dbReference>
<evidence type="ECO:0000256" key="2">
    <source>
        <dbReference type="ARBA" id="ARBA00020953"/>
    </source>
</evidence>
<feature type="binding site" evidence="8">
    <location>
        <begin position="55"/>
        <end position="59"/>
    </location>
    <ligand>
        <name>GTP</name>
        <dbReference type="ChEBI" id="CHEBI:37565"/>
        <label>1</label>
    </ligand>
</feature>
<comment type="caution">
    <text evidence="12">The sequence shown here is derived from an EMBL/GenBank/DDBJ whole genome shotgun (WGS) entry which is preliminary data.</text>
</comment>
<dbReference type="HAMAP" id="MF_00195">
    <property type="entry name" value="GTPase_Der"/>
    <property type="match status" value="1"/>
</dbReference>
<feature type="domain" description="EngA-type G" evidence="11">
    <location>
        <begin position="173"/>
        <end position="349"/>
    </location>
</feature>
<comment type="subunit">
    <text evidence="8">Associates with the 50S ribosomal subunit.</text>
</comment>
<dbReference type="PANTHER" id="PTHR43834:SF6">
    <property type="entry name" value="GTPASE DER"/>
    <property type="match status" value="1"/>
</dbReference>
<sequence>MFTVGIIGRPNVGKSTLFNRIAGRRIAIVDDMPGVTRDRIEYIAEWQGKKFKILDTCGYDLREDLLKKEMLKQFYASLDESDFFIFLVDGKEGVHPLDEIVCNILREKEKPFILAVNKIDNEKSEANVLEFYALGVDEIIPISATHGKNIDELLDKIAENVVEDDEIDAESRIKIVVVGRPNVGKSSLINKWLKEERLIVTPIPGTTRDSVDTFFEYNDEKYILIDTAGLRKKSVMFKDRIEKYGYYRSYDAIERADIAVGLIDATQGVTERDVKVIADAYEAGRPVVIAVNKWDAVEKDEKLGNKFRREIAEKFKFLNNPPVLFISAVTGKNIYKIFDAVNELYKEYTKRIQTSKLNKLLEEVQMKHQPPVVRNRRVKFYYMTQVGVKPPEFVVFVNYPDAVHFSYRRFIVNQLRESFGFRGVPLIVNYRKRGEKKEF</sequence>
<proteinExistence type="inferred from homology"/>
<dbReference type="FunFam" id="3.30.300.20:FF:000004">
    <property type="entry name" value="GTPase Der"/>
    <property type="match status" value="1"/>
</dbReference>
<dbReference type="PIRSF" id="PIRSF006485">
    <property type="entry name" value="GTP-binding_EngA"/>
    <property type="match status" value="1"/>
</dbReference>
<dbReference type="Proteomes" id="UP000322876">
    <property type="component" value="Unassembled WGS sequence"/>
</dbReference>
<evidence type="ECO:0000256" key="10">
    <source>
        <dbReference type="RuleBase" id="RU004481"/>
    </source>
</evidence>
<keyword evidence="13" id="KW-1185">Reference proteome</keyword>
<evidence type="ECO:0000256" key="9">
    <source>
        <dbReference type="PROSITE-ProRule" id="PRU01049"/>
    </source>
</evidence>
<feature type="binding site" evidence="8">
    <location>
        <begin position="8"/>
        <end position="15"/>
    </location>
    <ligand>
        <name>GTP</name>
        <dbReference type="ChEBI" id="CHEBI:37565"/>
        <label>1</label>
    </ligand>
</feature>
<evidence type="ECO:0000256" key="3">
    <source>
        <dbReference type="ARBA" id="ARBA00022517"/>
    </source>
</evidence>
<keyword evidence="4 10" id="KW-0677">Repeat</keyword>
<dbReference type="NCBIfam" id="TIGR00231">
    <property type="entry name" value="small_GTP"/>
    <property type="match status" value="2"/>
</dbReference>
<feature type="binding site" evidence="8">
    <location>
        <begin position="117"/>
        <end position="120"/>
    </location>
    <ligand>
        <name>GTP</name>
        <dbReference type="ChEBI" id="CHEBI:37565"/>
        <label>1</label>
    </ligand>
</feature>
<protein>
    <recommendedName>
        <fullName evidence="2 8">GTPase Der</fullName>
    </recommendedName>
    <alternativeName>
        <fullName evidence="7 8">GTP-binding protein EngA</fullName>
    </alternativeName>
</protein>
<dbReference type="CDD" id="cd01895">
    <property type="entry name" value="EngA2"/>
    <property type="match status" value="1"/>
</dbReference>
<evidence type="ECO:0000256" key="7">
    <source>
        <dbReference type="ARBA" id="ARBA00032345"/>
    </source>
</evidence>
<dbReference type="SUPFAM" id="SSF52540">
    <property type="entry name" value="P-loop containing nucleoside triphosphate hydrolases"/>
    <property type="match status" value="2"/>
</dbReference>
<evidence type="ECO:0000313" key="12">
    <source>
        <dbReference type="EMBL" id="KAA0259482.1"/>
    </source>
</evidence>
<evidence type="ECO:0000313" key="13">
    <source>
        <dbReference type="Proteomes" id="UP000322876"/>
    </source>
</evidence>
<keyword evidence="3 8" id="KW-0690">Ribosome biogenesis</keyword>
<dbReference type="GO" id="GO:0043022">
    <property type="term" value="F:ribosome binding"/>
    <property type="evidence" value="ECO:0007669"/>
    <property type="project" value="TreeGrafter"/>
</dbReference>
<organism evidence="12 13">
    <name type="scientific">Deferribacter autotrophicus</name>
    <dbReference type="NCBI Taxonomy" id="500465"/>
    <lineage>
        <taxon>Bacteria</taxon>
        <taxon>Pseudomonadati</taxon>
        <taxon>Deferribacterota</taxon>
        <taxon>Deferribacteres</taxon>
        <taxon>Deferribacterales</taxon>
        <taxon>Deferribacteraceae</taxon>
        <taxon>Deferribacter</taxon>
    </lineage>
</organism>
<dbReference type="InterPro" id="IPR027417">
    <property type="entry name" value="P-loop_NTPase"/>
</dbReference>
<dbReference type="RefSeq" id="WP_149265302.1">
    <property type="nucleotide sequence ID" value="NZ_VFJB01000001.1"/>
</dbReference>
<dbReference type="InterPro" id="IPR016484">
    <property type="entry name" value="GTPase_Der"/>
</dbReference>
<dbReference type="PRINTS" id="PR00326">
    <property type="entry name" value="GTP1OBG"/>
</dbReference>
<dbReference type="Gene3D" id="3.30.300.20">
    <property type="match status" value="1"/>
</dbReference>
<comment type="similarity">
    <text evidence="1 8 9 10">Belongs to the TRAFAC class TrmE-Era-EngA-EngB-Septin-like GTPase superfamily. EngA (Der) GTPase family.</text>
</comment>
<keyword evidence="5 8" id="KW-0547">Nucleotide-binding</keyword>
<comment type="function">
    <text evidence="8 10">GTPase that plays an essential role in the late steps of ribosome biogenesis.</text>
</comment>
<dbReference type="NCBIfam" id="TIGR03594">
    <property type="entry name" value="GTPase_EngA"/>
    <property type="match status" value="1"/>
</dbReference>
<dbReference type="InterPro" id="IPR005225">
    <property type="entry name" value="Small_GTP-bd"/>
</dbReference>
<reference evidence="12 13" key="1">
    <citation type="submission" date="2019-06" db="EMBL/GenBank/DDBJ databases">
        <title>Genomic insights into carbon and energy metabolism of Deferribacter autotrophicus revealed new metabolic traits in the phylum Deferribacteres.</title>
        <authorList>
            <person name="Slobodkin A.I."/>
            <person name="Slobodkina G.B."/>
            <person name="Allioux M."/>
            <person name="Alain K."/>
            <person name="Jebbar M."/>
            <person name="Shadrin V."/>
            <person name="Kublanov I.V."/>
            <person name="Toshchakov S.V."/>
            <person name="Bonch-Osmolovskaya E.A."/>
        </authorList>
    </citation>
    <scope>NUCLEOTIDE SEQUENCE [LARGE SCALE GENOMIC DNA]</scope>
    <source>
        <strain evidence="12 13">SL50</strain>
    </source>
</reference>
<feature type="domain" description="EngA-type G" evidence="11">
    <location>
        <begin position="2"/>
        <end position="165"/>
    </location>
</feature>
<evidence type="ECO:0000256" key="8">
    <source>
        <dbReference type="HAMAP-Rule" id="MF_00195"/>
    </source>
</evidence>
<evidence type="ECO:0000256" key="4">
    <source>
        <dbReference type="ARBA" id="ARBA00022737"/>
    </source>
</evidence>
<dbReference type="GO" id="GO:0005525">
    <property type="term" value="F:GTP binding"/>
    <property type="evidence" value="ECO:0007669"/>
    <property type="project" value="UniProtKB-UniRule"/>
</dbReference>
<dbReference type="InterPro" id="IPR006073">
    <property type="entry name" value="GTP-bd"/>
</dbReference>
<feature type="binding site" evidence="8">
    <location>
        <begin position="292"/>
        <end position="295"/>
    </location>
    <ligand>
        <name>GTP</name>
        <dbReference type="ChEBI" id="CHEBI:37565"/>
        <label>2</label>
    </ligand>
</feature>
<feature type="binding site" evidence="8">
    <location>
        <begin position="226"/>
        <end position="230"/>
    </location>
    <ligand>
        <name>GTP</name>
        <dbReference type="ChEBI" id="CHEBI:37565"/>
        <label>2</label>
    </ligand>
</feature>
<dbReference type="AlphaFoldDB" id="A0A5A8F950"/>
<dbReference type="InterPro" id="IPR031166">
    <property type="entry name" value="G_ENGA"/>
</dbReference>
<evidence type="ECO:0000259" key="11">
    <source>
        <dbReference type="PROSITE" id="PS51712"/>
    </source>
</evidence>
<evidence type="ECO:0000256" key="5">
    <source>
        <dbReference type="ARBA" id="ARBA00022741"/>
    </source>
</evidence>
<keyword evidence="6 8" id="KW-0342">GTP-binding</keyword>
<dbReference type="CDD" id="cd01894">
    <property type="entry name" value="EngA1"/>
    <property type="match status" value="1"/>
</dbReference>
<evidence type="ECO:0000256" key="6">
    <source>
        <dbReference type="ARBA" id="ARBA00023134"/>
    </source>
</evidence>